<dbReference type="Proteomes" id="UP001365781">
    <property type="component" value="Unassembled WGS sequence"/>
</dbReference>
<dbReference type="SUPFAM" id="SSF48371">
    <property type="entry name" value="ARM repeat"/>
    <property type="match status" value="1"/>
</dbReference>
<evidence type="ECO:0008006" key="3">
    <source>
        <dbReference type="Google" id="ProtNLM"/>
    </source>
</evidence>
<protein>
    <recommendedName>
        <fullName evidence="3">Leucine rich repeat variant</fullName>
    </recommendedName>
</protein>
<keyword evidence="2" id="KW-1185">Reference proteome</keyword>
<sequence>MDSLLCGLAANPALPSGLLDRLIEVAAAVADTDAVSGDRASEECASGGHRTSGNSAFDDSAFGDCASDDPASDDCASGDPASDDLTFGDLAFDLARRADLSRAQAVALASRDEGAGVRLAYGGVLTAADVDPTAQPLVALALLDEGRGDPRWARLLAADPVVRHREKLAACPGLPPDVVETLASDPDTEVVAELALWAGPDVAARLGGHPHPGVRRAVACNEATPPAVLAALVTGSGPVPGDPCDDFHASTAYDVVRAALANPATPAEVAVRFADHPSTPLRRALATHPGLPPEAYARLAVDPAPGVRADLAENPAVDGTPLRVLAGDPDPDVRRRVAQHPRVPLDVLPGLAATTRTGGAPLPRIASATAAEVQGLARSPQAVVRMLLARRRDLPAGVRDALADDPDAKVVSAVASHPGLSETRLHVMVDRLGVQVLSGVAVNPDATPALLERVARHRPPVRKALREVARHPRATAPALLSCLTDDRARPLAAGHPALPPAFVVELLSDTDEQVAQAAAANPALPVAVMSRLLGRHTGASRPQR</sequence>
<gene>
    <name evidence="1" type="ORF">WB403_44230</name>
</gene>
<name>A0ABU8GSH0_9ACTN</name>
<reference evidence="1 2" key="1">
    <citation type="submission" date="2024-03" db="EMBL/GenBank/DDBJ databases">
        <title>First Report of Pectobacterium brasiliscabiei causing potato scab in china.</title>
        <authorList>
            <person name="Handique U."/>
        </authorList>
    </citation>
    <scope>NUCLEOTIDE SEQUENCE [LARGE SCALE GENOMIC DNA]</scope>
    <source>
        <strain evidence="1 2">ZRIMU1503</strain>
    </source>
</reference>
<dbReference type="Gene3D" id="1.25.10.10">
    <property type="entry name" value="Leucine-rich Repeat Variant"/>
    <property type="match status" value="3"/>
</dbReference>
<dbReference type="EMBL" id="JBBAYM010000047">
    <property type="protein sequence ID" value="MEI5616127.1"/>
    <property type="molecule type" value="Genomic_DNA"/>
</dbReference>
<accession>A0ABU8GSH0</accession>
<dbReference type="InterPro" id="IPR016024">
    <property type="entry name" value="ARM-type_fold"/>
</dbReference>
<comment type="caution">
    <text evidence="1">The sequence shown here is derived from an EMBL/GenBank/DDBJ whole genome shotgun (WGS) entry which is preliminary data.</text>
</comment>
<proteinExistence type="predicted"/>
<evidence type="ECO:0000313" key="1">
    <source>
        <dbReference type="EMBL" id="MEI5616127.1"/>
    </source>
</evidence>
<dbReference type="RefSeq" id="WP_336539563.1">
    <property type="nucleotide sequence ID" value="NZ_JBBAYL010000006.1"/>
</dbReference>
<organism evidence="1 2">
    <name type="scientific">Streptomyces brasiliscabiei</name>
    <dbReference type="NCBI Taxonomy" id="2736302"/>
    <lineage>
        <taxon>Bacteria</taxon>
        <taxon>Bacillati</taxon>
        <taxon>Actinomycetota</taxon>
        <taxon>Actinomycetes</taxon>
        <taxon>Kitasatosporales</taxon>
        <taxon>Streptomycetaceae</taxon>
        <taxon>Streptomyces</taxon>
    </lineage>
</organism>
<evidence type="ECO:0000313" key="2">
    <source>
        <dbReference type="Proteomes" id="UP001365781"/>
    </source>
</evidence>
<dbReference type="InterPro" id="IPR011989">
    <property type="entry name" value="ARM-like"/>
</dbReference>